<keyword evidence="1" id="KW-0472">Membrane</keyword>
<protein>
    <submittedName>
        <fullName evidence="2">Uncharacterized protein</fullName>
    </submittedName>
</protein>
<accession>A0A918CXT6</accession>
<dbReference type="EMBL" id="BMML01000058">
    <property type="protein sequence ID" value="GGN46826.1"/>
    <property type="molecule type" value="Genomic_DNA"/>
</dbReference>
<evidence type="ECO:0000256" key="1">
    <source>
        <dbReference type="SAM" id="Phobius"/>
    </source>
</evidence>
<keyword evidence="3" id="KW-1185">Reference proteome</keyword>
<dbReference type="Proteomes" id="UP000653411">
    <property type="component" value="Unassembled WGS sequence"/>
</dbReference>
<evidence type="ECO:0000313" key="3">
    <source>
        <dbReference type="Proteomes" id="UP000653411"/>
    </source>
</evidence>
<evidence type="ECO:0000313" key="2">
    <source>
        <dbReference type="EMBL" id="GGN46826.1"/>
    </source>
</evidence>
<proteinExistence type="predicted"/>
<organism evidence="2 3">
    <name type="scientific">Streptomyces fuscichromogenes</name>
    <dbReference type="NCBI Taxonomy" id="1324013"/>
    <lineage>
        <taxon>Bacteria</taxon>
        <taxon>Bacillati</taxon>
        <taxon>Actinomycetota</taxon>
        <taxon>Actinomycetes</taxon>
        <taxon>Kitasatosporales</taxon>
        <taxon>Streptomycetaceae</taxon>
        <taxon>Streptomyces</taxon>
    </lineage>
</organism>
<reference evidence="2" key="2">
    <citation type="submission" date="2020-09" db="EMBL/GenBank/DDBJ databases">
        <authorList>
            <person name="Sun Q."/>
            <person name="Zhou Y."/>
        </authorList>
    </citation>
    <scope>NUCLEOTIDE SEQUENCE</scope>
    <source>
        <strain evidence="2">CGMCC 4.7110</strain>
    </source>
</reference>
<name>A0A918CXT6_9ACTN</name>
<sequence>MKIGSVDAWLAIGASGLAVVAGLAALVRWMRRIARGFGDFMDDWRGEAARPGVPGRPGVMERLALISHRVAAIEHELHPNSGESVRDALDRVDRRTRRAIPTPDEE</sequence>
<reference evidence="2" key="1">
    <citation type="journal article" date="2014" name="Int. J. Syst. Evol. Microbiol.">
        <title>Complete genome sequence of Corynebacterium casei LMG S-19264T (=DSM 44701T), isolated from a smear-ripened cheese.</title>
        <authorList>
            <consortium name="US DOE Joint Genome Institute (JGI-PGF)"/>
            <person name="Walter F."/>
            <person name="Albersmeier A."/>
            <person name="Kalinowski J."/>
            <person name="Ruckert C."/>
        </authorList>
    </citation>
    <scope>NUCLEOTIDE SEQUENCE</scope>
    <source>
        <strain evidence="2">CGMCC 4.7110</strain>
    </source>
</reference>
<keyword evidence="1" id="KW-0812">Transmembrane</keyword>
<comment type="caution">
    <text evidence="2">The sequence shown here is derived from an EMBL/GenBank/DDBJ whole genome shotgun (WGS) entry which is preliminary data.</text>
</comment>
<gene>
    <name evidence="2" type="ORF">GCM10011578_100010</name>
</gene>
<dbReference type="AlphaFoldDB" id="A0A918CXT6"/>
<feature type="transmembrane region" description="Helical" evidence="1">
    <location>
        <begin position="6"/>
        <end position="27"/>
    </location>
</feature>
<keyword evidence="1" id="KW-1133">Transmembrane helix</keyword>